<comment type="caution">
    <text evidence="4">The sequence shown here is derived from an EMBL/GenBank/DDBJ whole genome shotgun (WGS) entry which is preliminary data.</text>
</comment>
<keyword evidence="3" id="KW-0732">Signal</keyword>
<sequence>MRKPSPHFAIARWSVRLVLVCLLAALSACMPSWLDSDNKPGPDLPTSGLESELFQTRLNLAEAAFKGGDNRTATEIYKRLLEDYPDQPEILLPLADTLVMSGDLISAESLYLDLERQDYEKKEAPYIGLGRIALKRLEPKIAQVHFQAAIQNAPDSYAALNGYAVALDMDGKHVDARNIYLHLIHIDPMRQEAHLNYGLSLIAQGKYQEAIDLLLQIVRSDLDSTVARHNMALAYALMNDEASAKEILLLDLRETQLLENLCFYRTIRSPGQATYCPKLLSYGSNIKK</sequence>
<dbReference type="Pfam" id="PF14559">
    <property type="entry name" value="TPR_19"/>
    <property type="match status" value="1"/>
</dbReference>
<reference evidence="4 5" key="1">
    <citation type="submission" date="2018-07" db="EMBL/GenBank/DDBJ databases">
        <title>Genomic Encyclopedia of Type Strains, Phase III (KMG-III): the genomes of soil and plant-associated and newly described type strains.</title>
        <authorList>
            <person name="Whitman W."/>
        </authorList>
    </citation>
    <scope>NUCLEOTIDE SEQUENCE [LARGE SCALE GENOMIC DNA]</scope>
    <source>
        <strain evidence="4 5">CECT 8488</strain>
    </source>
</reference>
<keyword evidence="5" id="KW-1185">Reference proteome</keyword>
<evidence type="ECO:0000256" key="2">
    <source>
        <dbReference type="ARBA" id="ARBA00022803"/>
    </source>
</evidence>
<evidence type="ECO:0000313" key="5">
    <source>
        <dbReference type="Proteomes" id="UP000256845"/>
    </source>
</evidence>
<dbReference type="Proteomes" id="UP000256845">
    <property type="component" value="Unassembled WGS sequence"/>
</dbReference>
<protein>
    <submittedName>
        <fullName evidence="4">Flp pilus assembly protein TadD</fullName>
    </submittedName>
</protein>
<dbReference type="InterPro" id="IPR011990">
    <property type="entry name" value="TPR-like_helical_dom_sf"/>
</dbReference>
<evidence type="ECO:0000256" key="1">
    <source>
        <dbReference type="ARBA" id="ARBA00022737"/>
    </source>
</evidence>
<evidence type="ECO:0000313" key="4">
    <source>
        <dbReference type="EMBL" id="RED43703.1"/>
    </source>
</evidence>
<name>A0A3D9H2H1_9PROT</name>
<dbReference type="PROSITE" id="PS51257">
    <property type="entry name" value="PROKAR_LIPOPROTEIN"/>
    <property type="match status" value="1"/>
</dbReference>
<accession>A0A3D9H2H1</accession>
<feature type="chain" id="PRO_5017631303" evidence="3">
    <location>
        <begin position="35"/>
        <end position="288"/>
    </location>
</feature>
<feature type="signal peptide" evidence="3">
    <location>
        <begin position="1"/>
        <end position="34"/>
    </location>
</feature>
<keyword evidence="1" id="KW-0677">Repeat</keyword>
<dbReference type="PANTHER" id="PTHR44858:SF1">
    <property type="entry name" value="UDP-N-ACETYLGLUCOSAMINE--PEPTIDE N-ACETYLGLUCOSAMINYLTRANSFERASE SPINDLY-RELATED"/>
    <property type="match status" value="1"/>
</dbReference>
<keyword evidence="2" id="KW-0802">TPR repeat</keyword>
<dbReference type="SUPFAM" id="SSF48452">
    <property type="entry name" value="TPR-like"/>
    <property type="match status" value="1"/>
</dbReference>
<evidence type="ECO:0000256" key="3">
    <source>
        <dbReference type="SAM" id="SignalP"/>
    </source>
</evidence>
<organism evidence="4 5">
    <name type="scientific">Aestuariispira insulae</name>
    <dbReference type="NCBI Taxonomy" id="1461337"/>
    <lineage>
        <taxon>Bacteria</taxon>
        <taxon>Pseudomonadati</taxon>
        <taxon>Pseudomonadota</taxon>
        <taxon>Alphaproteobacteria</taxon>
        <taxon>Rhodospirillales</taxon>
        <taxon>Kiloniellaceae</taxon>
        <taxon>Aestuariispira</taxon>
    </lineage>
</organism>
<dbReference type="InterPro" id="IPR050498">
    <property type="entry name" value="Ycf3"/>
</dbReference>
<dbReference type="AlphaFoldDB" id="A0A3D9H2H1"/>
<proteinExistence type="predicted"/>
<dbReference type="EMBL" id="QRDW01000021">
    <property type="protein sequence ID" value="RED43703.1"/>
    <property type="molecule type" value="Genomic_DNA"/>
</dbReference>
<dbReference type="Pfam" id="PF13432">
    <property type="entry name" value="TPR_16"/>
    <property type="match status" value="2"/>
</dbReference>
<dbReference type="OrthoDB" id="7817412at2"/>
<dbReference type="Gene3D" id="1.25.40.10">
    <property type="entry name" value="Tetratricopeptide repeat domain"/>
    <property type="match status" value="1"/>
</dbReference>
<dbReference type="PANTHER" id="PTHR44858">
    <property type="entry name" value="TETRATRICOPEPTIDE REPEAT PROTEIN 6"/>
    <property type="match status" value="1"/>
</dbReference>
<gene>
    <name evidence="4" type="ORF">DFP90_12114</name>
</gene>